<accession>A0A4Z2D7W7</accession>
<proteinExistence type="predicted"/>
<dbReference type="PANTHER" id="PTHR31909">
    <property type="entry name" value="CHROMOSOME 20 ORF85 FAMILY MEMBER"/>
    <property type="match status" value="1"/>
</dbReference>
<sequence length="136" mass="15790">MASDKIGLEVPLHNYVAKDKIWRDNCIKEASASRTWSKNWNFLTLTPEELLKDEMNQLIDTQRKPIEVPQHLKVTEAIPISDYIKVEPSPKPIPQTTSKMIGWRSGLSQYKLDKYIVSKPQGSLLKRFNWPIEALW</sequence>
<evidence type="ECO:0000313" key="2">
    <source>
        <dbReference type="Proteomes" id="UP000311919"/>
    </source>
</evidence>
<name>A0A4Z2D7W7_SCHJA</name>
<dbReference type="AlphaFoldDB" id="A0A4Z2D7W7"/>
<dbReference type="STRING" id="6182.A0A4Z2D7W7"/>
<dbReference type="InterPro" id="IPR020339">
    <property type="entry name" value="C20orf85-like"/>
</dbReference>
<dbReference type="EMBL" id="SKCS01000217">
    <property type="protein sequence ID" value="TNN12595.1"/>
    <property type="molecule type" value="Genomic_DNA"/>
</dbReference>
<dbReference type="OrthoDB" id="10031946at2759"/>
<dbReference type="Pfam" id="PF14945">
    <property type="entry name" value="LLC1"/>
    <property type="match status" value="1"/>
</dbReference>
<reference evidence="1 2" key="1">
    <citation type="submission" date="2019-03" db="EMBL/GenBank/DDBJ databases">
        <title>An improved genome assembly of the fluke Schistosoma japonicum.</title>
        <authorList>
            <person name="Hu W."/>
            <person name="Luo F."/>
            <person name="Yin M."/>
            <person name="Mo X."/>
            <person name="Sun C."/>
            <person name="Wu Q."/>
            <person name="Zhu B."/>
            <person name="Xiang M."/>
            <person name="Wang J."/>
            <person name="Wang Y."/>
            <person name="Zhang T."/>
            <person name="Xu B."/>
            <person name="Zheng H."/>
            <person name="Feng Z."/>
        </authorList>
    </citation>
    <scope>NUCLEOTIDE SEQUENCE [LARGE SCALE GENOMIC DNA]</scope>
    <source>
        <strain evidence="1">HuSjv2</strain>
        <tissue evidence="1">Worms</tissue>
    </source>
</reference>
<gene>
    <name evidence="1" type="ORF">EWB00_003587</name>
</gene>
<comment type="caution">
    <text evidence="1">The sequence shown here is derived from an EMBL/GenBank/DDBJ whole genome shotgun (WGS) entry which is preliminary data.</text>
</comment>
<protein>
    <submittedName>
        <fullName evidence="1">Uncharacterized protein</fullName>
    </submittedName>
</protein>
<organism evidence="1 2">
    <name type="scientific">Schistosoma japonicum</name>
    <name type="common">Blood fluke</name>
    <dbReference type="NCBI Taxonomy" id="6182"/>
    <lineage>
        <taxon>Eukaryota</taxon>
        <taxon>Metazoa</taxon>
        <taxon>Spiralia</taxon>
        <taxon>Lophotrochozoa</taxon>
        <taxon>Platyhelminthes</taxon>
        <taxon>Trematoda</taxon>
        <taxon>Digenea</taxon>
        <taxon>Strigeidida</taxon>
        <taxon>Schistosomatoidea</taxon>
        <taxon>Schistosomatidae</taxon>
        <taxon>Schistosoma</taxon>
    </lineage>
</organism>
<dbReference type="Proteomes" id="UP000311919">
    <property type="component" value="Unassembled WGS sequence"/>
</dbReference>
<evidence type="ECO:0000313" key="1">
    <source>
        <dbReference type="EMBL" id="TNN12595.1"/>
    </source>
</evidence>
<keyword evidence="2" id="KW-1185">Reference proteome</keyword>
<dbReference type="PANTHER" id="PTHR31909:SF3">
    <property type="entry name" value="SIMILAR TO PROTEIN C20ORF85 HOMOLOG"/>
    <property type="match status" value="1"/>
</dbReference>